<dbReference type="Gene3D" id="3.10.20.30">
    <property type="match status" value="1"/>
</dbReference>
<sequence>MSTEGPVVNVHVLFFAKSRELANTPRSKVDVPVEIIASDLLDQLVSRFGLTSIQNSLILAHNESYIENLSDKILLKEGDELAIIPPLSGG</sequence>
<dbReference type="Pfam" id="PF02597">
    <property type="entry name" value="ThiS"/>
    <property type="match status" value="1"/>
</dbReference>
<dbReference type="UniPathway" id="UPA00344"/>
<evidence type="ECO:0000256" key="4">
    <source>
        <dbReference type="ARBA" id="ARBA00022741"/>
    </source>
</evidence>
<evidence type="ECO:0000313" key="9">
    <source>
        <dbReference type="RefSeq" id="XP_016980559.1"/>
    </source>
</evidence>
<dbReference type="CTD" id="8674021"/>
<dbReference type="EnsemblMetazoa" id="XM_017125070.2">
    <property type="protein sequence ID" value="XP_016980559.1"/>
    <property type="gene ID" value="LOC108045677"/>
</dbReference>
<accession>A0A6P4EV08</accession>
<reference evidence="8" key="1">
    <citation type="journal article" date="2021" name="Elife">
        <title>Highly contiguous assemblies of 101 drosophilid genomes.</title>
        <authorList>
            <person name="Kim B.Y."/>
            <person name="Wang J.R."/>
            <person name="Miller D.E."/>
            <person name="Barmina O."/>
            <person name="Delaney E."/>
            <person name="Thompson A."/>
            <person name="Comeault A.A."/>
            <person name="Peede D."/>
            <person name="D'Agostino E.R."/>
            <person name="Pelaez J."/>
            <person name="Aguilar J.M."/>
            <person name="Haji D."/>
            <person name="Matsunaga T."/>
            <person name="Armstrong E.E."/>
            <person name="Zych M."/>
            <person name="Ogawa Y."/>
            <person name="Stamenkovic-Radak M."/>
            <person name="Jelic M."/>
            <person name="Veselinovic M.S."/>
            <person name="Tanaskovic M."/>
            <person name="Eric P."/>
            <person name="Gao J.J."/>
            <person name="Katoh T.K."/>
            <person name="Toda M.J."/>
            <person name="Watabe H."/>
            <person name="Watada M."/>
            <person name="Davis J.S."/>
            <person name="Moyle L.C."/>
            <person name="Manoli G."/>
            <person name="Bertolini E."/>
            <person name="Kostal V."/>
            <person name="Hawley R.S."/>
            <person name="Takahashi A."/>
            <person name="Jones C.D."/>
            <person name="Price D.K."/>
            <person name="Whiteman N."/>
            <person name="Kopp A."/>
            <person name="Matute D.R."/>
            <person name="Petrov D.A."/>
        </authorList>
    </citation>
    <scope>NUCLEOTIDE SEQUENCE [LARGE SCALE GENOMIC DNA]</scope>
</reference>
<evidence type="ECO:0000256" key="6">
    <source>
        <dbReference type="HAMAP-Rule" id="MF_03051"/>
    </source>
</evidence>
<gene>
    <name evidence="9" type="primary">LOC108045677</name>
    <name evidence="7" type="synonym">108045677</name>
    <name evidence="6" type="synonym">Mocs2</name>
</gene>
<comment type="pathway">
    <text evidence="1 6">Cofactor biosynthesis; molybdopterin biosynthesis.</text>
</comment>
<reference evidence="7" key="3">
    <citation type="submission" date="2025-05" db="UniProtKB">
        <authorList>
            <consortium name="EnsemblMetazoa"/>
        </authorList>
    </citation>
    <scope>IDENTIFICATION</scope>
</reference>
<protein>
    <recommendedName>
        <fullName evidence="6">Molybdopterin synthase sulfur carrier subunit</fullName>
    </recommendedName>
    <alternativeName>
        <fullName evidence="6">Molybdenum cofactor synthesis protein 2 small subunit</fullName>
    </alternativeName>
    <alternativeName>
        <fullName evidence="6">Molybdenum cofactor synthesis protein 2A</fullName>
        <shortName evidence="6">MOCS2A</shortName>
    </alternativeName>
    <alternativeName>
        <fullName evidence="6">Sulfur carrier protein MOCS2A</fullName>
    </alternativeName>
</protein>
<dbReference type="Proteomes" id="UP001652680">
    <property type="component" value="Unassembled WGS sequence"/>
</dbReference>
<dbReference type="AlphaFoldDB" id="A0A6P4EV08"/>
<proteinExistence type="inferred from homology"/>
<comment type="subcellular location">
    <subcellularLocation>
        <location evidence="6">Cytoplasm</location>
    </subcellularLocation>
</comment>
<dbReference type="SUPFAM" id="SSF54285">
    <property type="entry name" value="MoaD/ThiS"/>
    <property type="match status" value="1"/>
</dbReference>
<dbReference type="GO" id="GO:1990133">
    <property type="term" value="C:molybdopterin adenylyltransferase complex"/>
    <property type="evidence" value="ECO:0007669"/>
    <property type="project" value="TreeGrafter"/>
</dbReference>
<dbReference type="InterPro" id="IPR028887">
    <property type="entry name" value="MOCS2A_euk"/>
</dbReference>
<comment type="subunit">
    <text evidence="6">Heterotetramer; composed of 2 small (MOCS2A) and 2 large (MOCS2B) subunits.</text>
</comment>
<dbReference type="GO" id="GO:0000166">
    <property type="term" value="F:nucleotide binding"/>
    <property type="evidence" value="ECO:0007669"/>
    <property type="project" value="UniProtKB-KW"/>
</dbReference>
<dbReference type="HAMAP" id="MF_03051">
    <property type="entry name" value="MOCS2A"/>
    <property type="match status" value="1"/>
</dbReference>
<comment type="PTM">
    <text evidence="6">C-terminal thiocarboxylation occurs in 2 steps, it is first acyl-adenylated (-COAMP) via the hesA/moeB/thiF part of MOCS3, then thiocarboxylated (-COSH) via the rhodanese domain of MOCS3.</text>
</comment>
<comment type="similarity">
    <text evidence="6">Belongs to the MoaD family. MOCS2A subfamily.</text>
</comment>
<dbReference type="InterPro" id="IPR044672">
    <property type="entry name" value="MOCS2A"/>
</dbReference>
<dbReference type="PANTHER" id="PTHR33359:SF1">
    <property type="entry name" value="MOLYBDOPTERIN SYNTHASE SULFUR CARRIER SUBUNIT"/>
    <property type="match status" value="1"/>
</dbReference>
<keyword evidence="5 6" id="KW-0501">Molybdenum cofactor biosynthesis</keyword>
<dbReference type="PANTHER" id="PTHR33359">
    <property type="entry name" value="MOLYBDOPTERIN SYNTHASE SULFUR CARRIER SUBUNIT"/>
    <property type="match status" value="1"/>
</dbReference>
<keyword evidence="8" id="KW-1185">Reference proteome</keyword>
<dbReference type="GeneID" id="108045677"/>
<dbReference type="RefSeq" id="XP_016980559.1">
    <property type="nucleotide sequence ID" value="XM_017125070.1"/>
</dbReference>
<keyword evidence="4 6" id="KW-0547">Nucleotide-binding</keyword>
<evidence type="ECO:0000256" key="1">
    <source>
        <dbReference type="ARBA" id="ARBA00005046"/>
    </source>
</evidence>
<dbReference type="GO" id="GO:0006777">
    <property type="term" value="P:Mo-molybdopterin cofactor biosynthetic process"/>
    <property type="evidence" value="ECO:0007669"/>
    <property type="project" value="UniProtKB-UniRule"/>
</dbReference>
<dbReference type="GO" id="GO:1990140">
    <property type="term" value="C:molybdopterin synthase complex"/>
    <property type="evidence" value="ECO:0007669"/>
    <property type="project" value="UniProtKB-UniRule"/>
</dbReference>
<dbReference type="InterPro" id="IPR012675">
    <property type="entry name" value="Beta-grasp_dom_sf"/>
</dbReference>
<reference evidence="9" key="2">
    <citation type="submission" date="2025-04" db="UniProtKB">
        <authorList>
            <consortium name="RefSeq"/>
        </authorList>
    </citation>
    <scope>IDENTIFICATION</scope>
</reference>
<dbReference type="GO" id="GO:0030366">
    <property type="term" value="F:molybdopterin synthase activity"/>
    <property type="evidence" value="ECO:0007669"/>
    <property type="project" value="UniProtKB-UniRule"/>
</dbReference>
<organism evidence="9">
    <name type="scientific">Drosophila rhopaloa</name>
    <name type="common">Fruit fly</name>
    <dbReference type="NCBI Taxonomy" id="1041015"/>
    <lineage>
        <taxon>Eukaryota</taxon>
        <taxon>Metazoa</taxon>
        <taxon>Ecdysozoa</taxon>
        <taxon>Arthropoda</taxon>
        <taxon>Hexapoda</taxon>
        <taxon>Insecta</taxon>
        <taxon>Pterygota</taxon>
        <taxon>Neoptera</taxon>
        <taxon>Endopterygota</taxon>
        <taxon>Diptera</taxon>
        <taxon>Brachycera</taxon>
        <taxon>Muscomorpha</taxon>
        <taxon>Ephydroidea</taxon>
        <taxon>Drosophilidae</taxon>
        <taxon>Drosophila</taxon>
        <taxon>Sophophora</taxon>
    </lineage>
</organism>
<evidence type="ECO:0000313" key="8">
    <source>
        <dbReference type="Proteomes" id="UP001652680"/>
    </source>
</evidence>
<evidence type="ECO:0000256" key="3">
    <source>
        <dbReference type="ARBA" id="ARBA00022553"/>
    </source>
</evidence>
<name>A0A6P4EV08_DRORH</name>
<feature type="modified residue" description="1-thioglycine; alternate" evidence="6">
    <location>
        <position position="90"/>
    </location>
</feature>
<dbReference type="InterPro" id="IPR016155">
    <property type="entry name" value="Mopterin_synth/thiamin_S_b"/>
</dbReference>
<feature type="modified residue" description="Glycyl adenylate; alternate" evidence="6">
    <location>
        <position position="90"/>
    </location>
</feature>
<keyword evidence="2 6" id="KW-0963">Cytoplasm</keyword>
<keyword evidence="3 6" id="KW-0597">Phosphoprotein</keyword>
<dbReference type="CDD" id="cd00754">
    <property type="entry name" value="Ubl_MoaD"/>
    <property type="match status" value="1"/>
</dbReference>
<comment type="function">
    <text evidence="6">Acts as a sulfur carrier required for molybdopterin biosynthesis. Component of the molybdopterin synthase complex that catalyzes the conversion of precursor Z into molybdopterin by mediating the incorporation of 2 sulfur atoms into precursor Z to generate a dithiolene group. In the complex, serves as sulfur donor by being thiocarboxylated (-COSH) at its C-terminus by MOCS3. After interaction with MOCS2B, the sulfur is then transferred to precursor Z to form molybdopterin.</text>
</comment>
<evidence type="ECO:0000256" key="5">
    <source>
        <dbReference type="ARBA" id="ARBA00023150"/>
    </source>
</evidence>
<dbReference type="OrthoDB" id="5531344at2759"/>
<evidence type="ECO:0000313" key="7">
    <source>
        <dbReference type="EnsemblMetazoa" id="XP_016980559.1"/>
    </source>
</evidence>
<dbReference type="FunFam" id="3.10.20.30:FF:000010">
    <property type="entry name" value="Molybdopterin synthase sulfur carrier subunit"/>
    <property type="match status" value="1"/>
</dbReference>
<evidence type="ECO:0000256" key="2">
    <source>
        <dbReference type="ARBA" id="ARBA00022490"/>
    </source>
</evidence>
<dbReference type="NCBIfam" id="TIGR01682">
    <property type="entry name" value="moaD"/>
    <property type="match status" value="1"/>
</dbReference>
<comment type="miscellaneous">
    <text evidence="6">This protein is produced by a bicistronic gene which also produces the large subunit (MOCS2B).</text>
</comment>
<dbReference type="InterPro" id="IPR003749">
    <property type="entry name" value="ThiS/MoaD-like"/>
</dbReference>